<proteinExistence type="predicted"/>
<dbReference type="EMBL" id="JH668990">
    <property type="protein sequence ID" value="KAG6463481.1"/>
    <property type="molecule type" value="Genomic_DNA"/>
</dbReference>
<gene>
    <name evidence="1" type="ORF">O3G_MSEX013894</name>
</gene>
<dbReference type="Proteomes" id="UP000791440">
    <property type="component" value="Unassembled WGS sequence"/>
</dbReference>
<sequence>MKVNECTPCTSDLRSYEIDYDDISECTESFMDFSHKKGMTARGNELSPAKMPLMRIRSVEIVYEDEMSTCTDTGILDRSVELLASDSSDDSTKCVDDLEHNMVVEKEGQYDSVTLNAEGDLSEDNSVSLTRDEEIPKIVTPQASFHDVDQSIHIQTECVTLAIDMALSPNVSDLADSGHFTGEASTSHLCTIPMIYEDAQLSNSLDAINVEKSTTVINTFELSEMSTAGTSTSRLYEYIDSNSDSSDTTVTHDADNIVHLTSLNMISPDEDHTLCDSSDLQYDSFVDMGKF</sequence>
<keyword evidence="2" id="KW-1185">Reference proteome</keyword>
<evidence type="ECO:0000313" key="2">
    <source>
        <dbReference type="Proteomes" id="UP000791440"/>
    </source>
</evidence>
<comment type="caution">
    <text evidence="1">The sequence shown here is derived from an EMBL/GenBank/DDBJ whole genome shotgun (WGS) entry which is preliminary data.</text>
</comment>
<protein>
    <submittedName>
        <fullName evidence="1">Uncharacterized protein</fullName>
    </submittedName>
</protein>
<name>A0A921ZU17_MANSE</name>
<evidence type="ECO:0000313" key="1">
    <source>
        <dbReference type="EMBL" id="KAG6463481.1"/>
    </source>
</evidence>
<dbReference type="AlphaFoldDB" id="A0A921ZU17"/>
<reference evidence="1" key="2">
    <citation type="submission" date="2020-12" db="EMBL/GenBank/DDBJ databases">
        <authorList>
            <person name="Kanost M."/>
        </authorList>
    </citation>
    <scope>NUCLEOTIDE SEQUENCE</scope>
</reference>
<reference evidence="1" key="1">
    <citation type="journal article" date="2016" name="Insect Biochem. Mol. Biol.">
        <title>Multifaceted biological insights from a draft genome sequence of the tobacco hornworm moth, Manduca sexta.</title>
        <authorList>
            <person name="Kanost M.R."/>
            <person name="Arrese E.L."/>
            <person name="Cao X."/>
            <person name="Chen Y.R."/>
            <person name="Chellapilla S."/>
            <person name="Goldsmith M.R."/>
            <person name="Grosse-Wilde E."/>
            <person name="Heckel D.G."/>
            <person name="Herndon N."/>
            <person name="Jiang H."/>
            <person name="Papanicolaou A."/>
            <person name="Qu J."/>
            <person name="Soulages J.L."/>
            <person name="Vogel H."/>
            <person name="Walters J."/>
            <person name="Waterhouse R.M."/>
            <person name="Ahn S.J."/>
            <person name="Almeida F.C."/>
            <person name="An C."/>
            <person name="Aqrawi P."/>
            <person name="Bretschneider A."/>
            <person name="Bryant W.B."/>
            <person name="Bucks S."/>
            <person name="Chao H."/>
            <person name="Chevignon G."/>
            <person name="Christen J.M."/>
            <person name="Clarke D.F."/>
            <person name="Dittmer N.T."/>
            <person name="Ferguson L.C.F."/>
            <person name="Garavelou S."/>
            <person name="Gordon K.H.J."/>
            <person name="Gunaratna R.T."/>
            <person name="Han Y."/>
            <person name="Hauser F."/>
            <person name="He Y."/>
            <person name="Heidel-Fischer H."/>
            <person name="Hirsh A."/>
            <person name="Hu Y."/>
            <person name="Jiang H."/>
            <person name="Kalra D."/>
            <person name="Klinner C."/>
            <person name="Konig C."/>
            <person name="Kovar C."/>
            <person name="Kroll A.R."/>
            <person name="Kuwar S.S."/>
            <person name="Lee S.L."/>
            <person name="Lehman R."/>
            <person name="Li K."/>
            <person name="Li Z."/>
            <person name="Liang H."/>
            <person name="Lovelace S."/>
            <person name="Lu Z."/>
            <person name="Mansfield J.H."/>
            <person name="McCulloch K.J."/>
            <person name="Mathew T."/>
            <person name="Morton B."/>
            <person name="Muzny D.M."/>
            <person name="Neunemann D."/>
            <person name="Ongeri F."/>
            <person name="Pauchet Y."/>
            <person name="Pu L.L."/>
            <person name="Pyrousis I."/>
            <person name="Rao X.J."/>
            <person name="Redding A."/>
            <person name="Roesel C."/>
            <person name="Sanchez-Gracia A."/>
            <person name="Schaack S."/>
            <person name="Shukla A."/>
            <person name="Tetreau G."/>
            <person name="Wang Y."/>
            <person name="Xiong G.H."/>
            <person name="Traut W."/>
            <person name="Walsh T.K."/>
            <person name="Worley K.C."/>
            <person name="Wu D."/>
            <person name="Wu W."/>
            <person name="Wu Y.Q."/>
            <person name="Zhang X."/>
            <person name="Zou Z."/>
            <person name="Zucker H."/>
            <person name="Briscoe A.D."/>
            <person name="Burmester T."/>
            <person name="Clem R.J."/>
            <person name="Feyereisen R."/>
            <person name="Grimmelikhuijzen C.J.P."/>
            <person name="Hamodrakas S.J."/>
            <person name="Hansson B.S."/>
            <person name="Huguet E."/>
            <person name="Jermiin L.S."/>
            <person name="Lan Q."/>
            <person name="Lehman H.K."/>
            <person name="Lorenzen M."/>
            <person name="Merzendorfer H."/>
            <person name="Michalopoulos I."/>
            <person name="Morton D.B."/>
            <person name="Muthukrishnan S."/>
            <person name="Oakeshott J.G."/>
            <person name="Palmer W."/>
            <person name="Park Y."/>
            <person name="Passarelli A.L."/>
            <person name="Rozas J."/>
            <person name="Schwartz L.M."/>
            <person name="Smith W."/>
            <person name="Southgate A."/>
            <person name="Vilcinskas A."/>
            <person name="Vogt R."/>
            <person name="Wang P."/>
            <person name="Werren J."/>
            <person name="Yu X.Q."/>
            <person name="Zhou J.J."/>
            <person name="Brown S.J."/>
            <person name="Scherer S.E."/>
            <person name="Richards S."/>
            <person name="Blissard G.W."/>
        </authorList>
    </citation>
    <scope>NUCLEOTIDE SEQUENCE</scope>
</reference>
<organism evidence="1 2">
    <name type="scientific">Manduca sexta</name>
    <name type="common">Tobacco hawkmoth</name>
    <name type="synonym">Tobacco hornworm</name>
    <dbReference type="NCBI Taxonomy" id="7130"/>
    <lineage>
        <taxon>Eukaryota</taxon>
        <taxon>Metazoa</taxon>
        <taxon>Ecdysozoa</taxon>
        <taxon>Arthropoda</taxon>
        <taxon>Hexapoda</taxon>
        <taxon>Insecta</taxon>
        <taxon>Pterygota</taxon>
        <taxon>Neoptera</taxon>
        <taxon>Endopterygota</taxon>
        <taxon>Lepidoptera</taxon>
        <taxon>Glossata</taxon>
        <taxon>Ditrysia</taxon>
        <taxon>Bombycoidea</taxon>
        <taxon>Sphingidae</taxon>
        <taxon>Sphinginae</taxon>
        <taxon>Sphingini</taxon>
        <taxon>Manduca</taxon>
    </lineage>
</organism>
<accession>A0A921ZU17</accession>